<evidence type="ECO:0000256" key="5">
    <source>
        <dbReference type="ARBA" id="ARBA00023157"/>
    </source>
</evidence>
<keyword evidence="2 6" id="KW-0285">Flavoprotein</keyword>
<feature type="signal peptide" evidence="8">
    <location>
        <begin position="1"/>
        <end position="30"/>
    </location>
</feature>
<keyword evidence="3 6" id="KW-0274">FAD</keyword>
<dbReference type="HOGENOM" id="CLU_070631_2_0_1"/>
<keyword evidence="5" id="KW-1015">Disulfide bond</keyword>
<dbReference type="GO" id="GO:0005739">
    <property type="term" value="C:mitochondrion"/>
    <property type="evidence" value="ECO:0007669"/>
    <property type="project" value="TreeGrafter"/>
</dbReference>
<keyword evidence="4 6" id="KW-0560">Oxidoreductase</keyword>
<dbReference type="EC" id="1.8.3.2" evidence="6"/>
<dbReference type="SUPFAM" id="SSF69000">
    <property type="entry name" value="FAD-dependent thiol oxidase"/>
    <property type="match status" value="1"/>
</dbReference>
<gene>
    <name evidence="10" type="ORF">CTHT_0000090</name>
</gene>
<dbReference type="RefSeq" id="XP_006690564.1">
    <property type="nucleotide sequence ID" value="XM_006690501.1"/>
</dbReference>
<evidence type="ECO:0000256" key="1">
    <source>
        <dbReference type="ARBA" id="ARBA00001974"/>
    </source>
</evidence>
<dbReference type="InterPro" id="IPR036774">
    <property type="entry name" value="ERV/ALR_sulphydryl_oxid_sf"/>
</dbReference>
<dbReference type="OrthoDB" id="59470at2759"/>
<dbReference type="FunFam" id="1.20.120.310:FF:000002">
    <property type="entry name" value="Sulfhydryl oxidase"/>
    <property type="match status" value="1"/>
</dbReference>
<dbReference type="Pfam" id="PF04777">
    <property type="entry name" value="Evr1_Alr"/>
    <property type="match status" value="1"/>
</dbReference>
<sequence>MARRQHLTLTLLGVMLFLSLLYIMSSSSSSQYPTRFGSDYTPQQQHDAVHHEHEHDHAGDTGSAGSGLGTSFVPESILHGGAIAPKLPNATARAELGRASWKLLHTMMARFPEHPTPDDQLALKTYIQLFARLYPCGDCAAHFQKLLAKYPPQTSSRNAAAGWACFVHNEVNKRLHKQEFDCSKLGDFYDCGCGEEPVEGQKKGGELKRD</sequence>
<evidence type="ECO:0000313" key="10">
    <source>
        <dbReference type="EMBL" id="EGS24078.1"/>
    </source>
</evidence>
<comment type="cofactor">
    <cofactor evidence="1 6">
        <name>FAD</name>
        <dbReference type="ChEBI" id="CHEBI:57692"/>
    </cofactor>
</comment>
<dbReference type="eggNOG" id="KOG3355">
    <property type="taxonomic scope" value="Eukaryota"/>
</dbReference>
<evidence type="ECO:0000259" key="9">
    <source>
        <dbReference type="PROSITE" id="PS51324"/>
    </source>
</evidence>
<dbReference type="PROSITE" id="PS51324">
    <property type="entry name" value="ERV_ALR"/>
    <property type="match status" value="1"/>
</dbReference>
<name>G0RXR2_CHATD</name>
<evidence type="ECO:0000256" key="6">
    <source>
        <dbReference type="RuleBase" id="RU371123"/>
    </source>
</evidence>
<dbReference type="PANTHER" id="PTHR12645:SF1">
    <property type="entry name" value="FAD-LINKED SULFHYDRYL OXIDASE ERV2"/>
    <property type="match status" value="1"/>
</dbReference>
<dbReference type="EMBL" id="GL988030">
    <property type="protein sequence ID" value="EGS24078.1"/>
    <property type="molecule type" value="Genomic_DNA"/>
</dbReference>
<protein>
    <recommendedName>
        <fullName evidence="6">Sulfhydryl oxidase</fullName>
        <ecNumber evidence="6">1.8.3.2</ecNumber>
    </recommendedName>
</protein>
<proteinExistence type="predicted"/>
<dbReference type="Proteomes" id="UP000008066">
    <property type="component" value="Unassembled WGS sequence"/>
</dbReference>
<comment type="catalytic activity">
    <reaction evidence="6">
        <text>2 R'C(R)SH + O2 = R'C(R)S-S(R)CR' + H2O2</text>
        <dbReference type="Rhea" id="RHEA:17357"/>
        <dbReference type="ChEBI" id="CHEBI:15379"/>
        <dbReference type="ChEBI" id="CHEBI:16240"/>
        <dbReference type="ChEBI" id="CHEBI:16520"/>
        <dbReference type="ChEBI" id="CHEBI:17412"/>
        <dbReference type="EC" id="1.8.3.2"/>
    </reaction>
</comment>
<dbReference type="PANTHER" id="PTHR12645">
    <property type="entry name" value="ALR/ERV"/>
    <property type="match status" value="1"/>
</dbReference>
<evidence type="ECO:0000256" key="8">
    <source>
        <dbReference type="SAM" id="SignalP"/>
    </source>
</evidence>
<keyword evidence="8" id="KW-0732">Signal</keyword>
<dbReference type="KEGG" id="cthr:CTHT_0000090"/>
<evidence type="ECO:0000256" key="4">
    <source>
        <dbReference type="ARBA" id="ARBA00023002"/>
    </source>
</evidence>
<keyword evidence="11" id="KW-1185">Reference proteome</keyword>
<dbReference type="STRING" id="759272.G0RXR2"/>
<feature type="region of interest" description="Disordered" evidence="7">
    <location>
        <begin position="33"/>
        <end position="65"/>
    </location>
</feature>
<feature type="compositionally biased region" description="Basic and acidic residues" evidence="7">
    <location>
        <begin position="47"/>
        <end position="59"/>
    </location>
</feature>
<dbReference type="OMA" id="PLFDCEN"/>
<dbReference type="InterPro" id="IPR017905">
    <property type="entry name" value="ERV/ALR_sulphydryl_oxidase"/>
</dbReference>
<feature type="domain" description="ERV/ALR sulfhydryl oxidase" evidence="9">
    <location>
        <begin position="89"/>
        <end position="189"/>
    </location>
</feature>
<accession>G0RXR2</accession>
<dbReference type="InterPro" id="IPR039799">
    <property type="entry name" value="ALR/ERV"/>
</dbReference>
<evidence type="ECO:0000256" key="3">
    <source>
        <dbReference type="ARBA" id="ARBA00022827"/>
    </source>
</evidence>
<evidence type="ECO:0000256" key="2">
    <source>
        <dbReference type="ARBA" id="ARBA00022630"/>
    </source>
</evidence>
<dbReference type="AlphaFoldDB" id="G0RXR2"/>
<feature type="chain" id="PRO_5003409119" description="Sulfhydryl oxidase" evidence="8">
    <location>
        <begin position="31"/>
        <end position="210"/>
    </location>
</feature>
<reference evidence="10 11" key="1">
    <citation type="journal article" date="2011" name="Cell">
        <title>Insight into structure and assembly of the nuclear pore complex by utilizing the genome of a eukaryotic thermophile.</title>
        <authorList>
            <person name="Amlacher S."/>
            <person name="Sarges P."/>
            <person name="Flemming D."/>
            <person name="van Noort V."/>
            <person name="Kunze R."/>
            <person name="Devos D.P."/>
            <person name="Arumugam M."/>
            <person name="Bork P."/>
            <person name="Hurt E."/>
        </authorList>
    </citation>
    <scope>NUCLEOTIDE SEQUENCE [LARGE SCALE GENOMIC DNA]</scope>
    <source>
        <strain evidence="11">DSM 1495 / CBS 144.50 / IMI 039719</strain>
    </source>
</reference>
<evidence type="ECO:0000256" key="7">
    <source>
        <dbReference type="SAM" id="MobiDB-lite"/>
    </source>
</evidence>
<dbReference type="GeneID" id="18254047"/>
<dbReference type="Gene3D" id="1.20.120.310">
    <property type="entry name" value="ERV/ALR sulfhydryl oxidase domain"/>
    <property type="match status" value="1"/>
</dbReference>
<dbReference type="GO" id="GO:0016971">
    <property type="term" value="F:flavin-dependent sulfhydryl oxidase activity"/>
    <property type="evidence" value="ECO:0007669"/>
    <property type="project" value="InterPro"/>
</dbReference>
<organism evidence="11">
    <name type="scientific">Chaetomium thermophilum (strain DSM 1495 / CBS 144.50 / IMI 039719)</name>
    <name type="common">Thermochaetoides thermophila</name>
    <dbReference type="NCBI Taxonomy" id="759272"/>
    <lineage>
        <taxon>Eukaryota</taxon>
        <taxon>Fungi</taxon>
        <taxon>Dikarya</taxon>
        <taxon>Ascomycota</taxon>
        <taxon>Pezizomycotina</taxon>
        <taxon>Sordariomycetes</taxon>
        <taxon>Sordariomycetidae</taxon>
        <taxon>Sordariales</taxon>
        <taxon>Chaetomiaceae</taxon>
        <taxon>Thermochaetoides</taxon>
    </lineage>
</organism>
<dbReference type="GO" id="GO:0050660">
    <property type="term" value="F:flavin adenine dinucleotide binding"/>
    <property type="evidence" value="ECO:0007669"/>
    <property type="project" value="TreeGrafter"/>
</dbReference>
<evidence type="ECO:0000313" key="11">
    <source>
        <dbReference type="Proteomes" id="UP000008066"/>
    </source>
</evidence>